<sequence length="100" mass="11789">TGIKAIETGFSSVKTVDMEKTNAYVTYALVNIPHSFRFYDEKSAPFRFYDYQGKQRSNVEMANILINGGKKYNKAKRKKTKQSRKQRKKKRKKRQENSQM</sequence>
<dbReference type="AlphaFoldDB" id="A0A1X0RQC0"/>
<name>A0A1X0RQC0_RHIZD</name>
<gene>
    <name evidence="2" type="ORF">BCV71DRAFT_187694</name>
</gene>
<evidence type="ECO:0000313" key="2">
    <source>
        <dbReference type="EMBL" id="ORE14246.1"/>
    </source>
</evidence>
<feature type="non-terminal residue" evidence="2">
    <location>
        <position position="1"/>
    </location>
</feature>
<dbReference type="OMA" id="HIQTKMA"/>
<dbReference type="VEuPathDB" id="FungiDB:BCV72DRAFT_188949"/>
<accession>A0A1X0RQC0</accession>
<proteinExistence type="predicted"/>
<dbReference type="Proteomes" id="UP000242381">
    <property type="component" value="Unassembled WGS sequence"/>
</dbReference>
<feature type="region of interest" description="Disordered" evidence="1">
    <location>
        <begin position="68"/>
        <end position="100"/>
    </location>
</feature>
<protein>
    <submittedName>
        <fullName evidence="2">Uncharacterized protein</fullName>
    </submittedName>
</protein>
<dbReference type="EMBL" id="KV921482">
    <property type="protein sequence ID" value="ORE14246.1"/>
    <property type="molecule type" value="Genomic_DNA"/>
</dbReference>
<feature type="compositionally biased region" description="Basic residues" evidence="1">
    <location>
        <begin position="71"/>
        <end position="94"/>
    </location>
</feature>
<evidence type="ECO:0000256" key="1">
    <source>
        <dbReference type="SAM" id="MobiDB-lite"/>
    </source>
</evidence>
<reference evidence="2 3" key="1">
    <citation type="journal article" date="2016" name="Proc. Natl. Acad. Sci. U.S.A.">
        <title>Lipid metabolic changes in an early divergent fungus govern the establishment of a mutualistic symbiosis with endobacteria.</title>
        <authorList>
            <person name="Lastovetsky O.A."/>
            <person name="Gaspar M.L."/>
            <person name="Mondo S.J."/>
            <person name="LaButti K.M."/>
            <person name="Sandor L."/>
            <person name="Grigoriev I.V."/>
            <person name="Henry S.A."/>
            <person name="Pawlowska T.E."/>
        </authorList>
    </citation>
    <scope>NUCLEOTIDE SEQUENCE [LARGE SCALE GENOMIC DNA]</scope>
    <source>
        <strain evidence="2 3">ATCC 11559</strain>
    </source>
</reference>
<organism evidence="2 3">
    <name type="scientific">Rhizopus microsporus</name>
    <dbReference type="NCBI Taxonomy" id="58291"/>
    <lineage>
        <taxon>Eukaryota</taxon>
        <taxon>Fungi</taxon>
        <taxon>Fungi incertae sedis</taxon>
        <taxon>Mucoromycota</taxon>
        <taxon>Mucoromycotina</taxon>
        <taxon>Mucoromycetes</taxon>
        <taxon>Mucorales</taxon>
        <taxon>Mucorineae</taxon>
        <taxon>Rhizopodaceae</taxon>
        <taxon>Rhizopus</taxon>
    </lineage>
</organism>
<evidence type="ECO:0000313" key="3">
    <source>
        <dbReference type="Proteomes" id="UP000242381"/>
    </source>
</evidence>